<feature type="compositionally biased region" description="Low complexity" evidence="1">
    <location>
        <begin position="356"/>
        <end position="366"/>
    </location>
</feature>
<dbReference type="SMART" id="SM00320">
    <property type="entry name" value="WD40"/>
    <property type="match status" value="2"/>
</dbReference>
<reference evidence="2 3" key="1">
    <citation type="journal article" date="2017" name="Curr. Biol.">
        <title>Genome architecture and evolution of a unichromosomal asexual nematode.</title>
        <authorList>
            <person name="Fradin H."/>
            <person name="Zegar C."/>
            <person name="Gutwein M."/>
            <person name="Lucas J."/>
            <person name="Kovtun M."/>
            <person name="Corcoran D."/>
            <person name="Baugh L.R."/>
            <person name="Kiontke K."/>
            <person name="Gunsalus K."/>
            <person name="Fitch D.H."/>
            <person name="Piano F."/>
        </authorList>
    </citation>
    <scope>NUCLEOTIDE SEQUENCE [LARGE SCALE GENOMIC DNA]</scope>
    <source>
        <strain evidence="2">PF1309</strain>
    </source>
</reference>
<dbReference type="GO" id="GO:0007019">
    <property type="term" value="P:microtubule depolymerization"/>
    <property type="evidence" value="ECO:0007669"/>
    <property type="project" value="TreeGrafter"/>
</dbReference>
<dbReference type="InterPro" id="IPR015943">
    <property type="entry name" value="WD40/YVTN_repeat-like_dom_sf"/>
</dbReference>
<feature type="compositionally biased region" description="Polar residues" evidence="1">
    <location>
        <begin position="299"/>
        <end position="316"/>
    </location>
</feature>
<dbReference type="PANTHER" id="PTHR19845:SF0">
    <property type="entry name" value="KATANIN P80 WD40 REPEAT-CONTAINING SUBUNIT B1"/>
    <property type="match status" value="1"/>
</dbReference>
<dbReference type="GO" id="GO:0008352">
    <property type="term" value="C:katanin complex"/>
    <property type="evidence" value="ECO:0007669"/>
    <property type="project" value="TreeGrafter"/>
</dbReference>
<dbReference type="AlphaFoldDB" id="A0A2A2JRW5"/>
<feature type="region of interest" description="Disordered" evidence="1">
    <location>
        <begin position="230"/>
        <end position="384"/>
    </location>
</feature>
<name>A0A2A2JRW5_9BILA</name>
<organism evidence="2 3">
    <name type="scientific">Diploscapter pachys</name>
    <dbReference type="NCBI Taxonomy" id="2018661"/>
    <lineage>
        <taxon>Eukaryota</taxon>
        <taxon>Metazoa</taxon>
        <taxon>Ecdysozoa</taxon>
        <taxon>Nematoda</taxon>
        <taxon>Chromadorea</taxon>
        <taxon>Rhabditida</taxon>
        <taxon>Rhabditina</taxon>
        <taxon>Rhabditomorpha</taxon>
        <taxon>Rhabditoidea</taxon>
        <taxon>Rhabditidae</taxon>
        <taxon>Diploscapter</taxon>
    </lineage>
</organism>
<dbReference type="InterPro" id="IPR001680">
    <property type="entry name" value="WD40_rpt"/>
</dbReference>
<feature type="compositionally biased region" description="Polar residues" evidence="1">
    <location>
        <begin position="338"/>
        <end position="347"/>
    </location>
</feature>
<feature type="compositionally biased region" description="Low complexity" evidence="1">
    <location>
        <begin position="245"/>
        <end position="273"/>
    </location>
</feature>
<protein>
    <submittedName>
        <fullName evidence="2">Uncharacterized protein</fullName>
    </submittedName>
</protein>
<evidence type="ECO:0000256" key="1">
    <source>
        <dbReference type="SAM" id="MobiDB-lite"/>
    </source>
</evidence>
<feature type="compositionally biased region" description="Polar residues" evidence="1">
    <location>
        <begin position="274"/>
        <end position="292"/>
    </location>
</feature>
<dbReference type="STRING" id="2018661.A0A2A2JRW5"/>
<sequence>MWDIRQNPASLTTLHCTGPIRALAVSPDGRLLAIGTDAALQMYDMRNRNAMIGQFRTSARNVYFNPAEMTFCCVGNDKILKVYDLDEMDMISLSSPMDEEPKCIAVDENLLFMISEKTLRVYCWESCDSLCEVQLPECQKAFRVSYSFETGITVLLRTNNSSLIKVNYTLEDLLSRKPSEDVQTDVRASESVTTTHDDNFTVEYIQLPKEKAKKEEVKIDDVTTKQVVVDTTSLRQPSDDLSPMTSSGTTSPISEESISSSSSSSKHQSIRSTPNSAKNTPTIARKVQNSKSMPKARSHSQSSTPIRTPSKNQLQASPVKRTSSSERRRKSKERKATPTKSRQTPTFKPNLKHSISRSSSTEGSSSTAQTPGTPNSIGPRSFMPGEDLLSLVKSNSKKIIEESKRRILDLNKIAGNTNLGISSPLSGGPRKLHPTNSHGSLFSADDISDVDPFMQPIHMINMRRAWGLQELNSFISVIKVGLRYPQRRSVALTALSQIADPEFIRKVSRFSQMTPSIGVDVAAEDRQKLASQCAKELRELCSQKDEYYKVMNEDDIMRFDMMLEQIKRV</sequence>
<dbReference type="SUPFAM" id="SSF50978">
    <property type="entry name" value="WD40 repeat-like"/>
    <property type="match status" value="1"/>
</dbReference>
<dbReference type="EMBL" id="LIAE01010262">
    <property type="protein sequence ID" value="PAV64393.1"/>
    <property type="molecule type" value="Genomic_DNA"/>
</dbReference>
<dbReference type="InterPro" id="IPR036322">
    <property type="entry name" value="WD40_repeat_dom_sf"/>
</dbReference>
<evidence type="ECO:0000313" key="2">
    <source>
        <dbReference type="EMBL" id="PAV64393.1"/>
    </source>
</evidence>
<dbReference type="OrthoDB" id="10251605at2759"/>
<gene>
    <name evidence="2" type="ORF">WR25_11413</name>
</gene>
<accession>A0A2A2JRW5</accession>
<evidence type="ECO:0000313" key="3">
    <source>
        <dbReference type="Proteomes" id="UP000218231"/>
    </source>
</evidence>
<feature type="region of interest" description="Disordered" evidence="1">
    <location>
        <begin position="418"/>
        <end position="439"/>
    </location>
</feature>
<keyword evidence="3" id="KW-1185">Reference proteome</keyword>
<dbReference type="PANTHER" id="PTHR19845">
    <property type="entry name" value="KATANIN P80 SUBUNIT"/>
    <property type="match status" value="1"/>
</dbReference>
<dbReference type="Proteomes" id="UP000218231">
    <property type="component" value="Unassembled WGS sequence"/>
</dbReference>
<comment type="caution">
    <text evidence="2">The sequence shown here is derived from an EMBL/GenBank/DDBJ whole genome shotgun (WGS) entry which is preliminary data.</text>
</comment>
<proteinExistence type="predicted"/>
<feature type="compositionally biased region" description="Polar residues" evidence="1">
    <location>
        <begin position="367"/>
        <end position="378"/>
    </location>
</feature>
<dbReference type="Gene3D" id="2.130.10.10">
    <property type="entry name" value="YVTN repeat-like/Quinoprotein amine dehydrogenase"/>
    <property type="match status" value="1"/>
</dbReference>